<dbReference type="PANTHER" id="PTHR32303">
    <property type="entry name" value="QUINOPROTEIN ALCOHOL DEHYDROGENASE (CYTOCHROME C)"/>
    <property type="match status" value="1"/>
</dbReference>
<comment type="similarity">
    <text evidence="2">Belongs to the bacterial PQQ dehydrogenase family.</text>
</comment>
<dbReference type="EMBL" id="LANJ01000044">
    <property type="protein sequence ID" value="KKC35906.1"/>
    <property type="molecule type" value="Genomic_DNA"/>
</dbReference>
<comment type="cofactor">
    <cofactor evidence="1">
        <name>pyrroloquinoline quinone</name>
        <dbReference type="ChEBI" id="CHEBI:58442"/>
    </cofactor>
</comment>
<dbReference type="InterPro" id="IPR011047">
    <property type="entry name" value="Quinoprotein_ADH-like_sf"/>
</dbReference>
<keyword evidence="8" id="KW-1185">Reference proteome</keyword>
<feature type="chain" id="PRO_5002494501" evidence="5">
    <location>
        <begin position="24"/>
        <end position="586"/>
    </location>
</feature>
<keyword evidence="5" id="KW-0732">Signal</keyword>
<accession>A0A0F5Q5I8</accession>
<feature type="signal peptide" evidence="5">
    <location>
        <begin position="1"/>
        <end position="23"/>
    </location>
</feature>
<dbReference type="PROSITE" id="PS00363">
    <property type="entry name" value="BACTERIAL_PQQ_1"/>
    <property type="match status" value="1"/>
</dbReference>
<dbReference type="SUPFAM" id="SSF50998">
    <property type="entry name" value="Quinoprotein alcohol dehydrogenase-like"/>
    <property type="match status" value="1"/>
</dbReference>
<evidence type="ECO:0000256" key="1">
    <source>
        <dbReference type="ARBA" id="ARBA00001931"/>
    </source>
</evidence>
<proteinExistence type="inferred from homology"/>
<dbReference type="Pfam" id="PF01011">
    <property type="entry name" value="PQQ"/>
    <property type="match status" value="2"/>
</dbReference>
<keyword evidence="7" id="KW-0547">Nucleotide-binding</keyword>
<dbReference type="InterPro" id="IPR018391">
    <property type="entry name" value="PQQ_b-propeller_rpt"/>
</dbReference>
<evidence type="ECO:0000256" key="3">
    <source>
        <dbReference type="ARBA" id="ARBA00022891"/>
    </source>
</evidence>
<evidence type="ECO:0000259" key="6">
    <source>
        <dbReference type="Pfam" id="PF01011"/>
    </source>
</evidence>
<evidence type="ECO:0000313" key="7">
    <source>
        <dbReference type="EMBL" id="KKC35906.1"/>
    </source>
</evidence>
<dbReference type="STRING" id="1293439.WH87_15170"/>
<keyword evidence="3" id="KW-0634">PQQ</keyword>
<reference evidence="7 8" key="1">
    <citation type="submission" date="2015-03" db="EMBL/GenBank/DDBJ databases">
        <authorList>
            <person name="Lepp D."/>
            <person name="Hassan Y.I."/>
            <person name="Li X.-Z."/>
            <person name="Zhou T."/>
        </authorList>
    </citation>
    <scope>NUCLEOTIDE SEQUENCE [LARGE SCALE GENOMIC DNA]</scope>
    <source>
        <strain evidence="7 8">E84</strain>
    </source>
</reference>
<gene>
    <name evidence="7" type="ORF">WH87_15170</name>
</gene>
<evidence type="ECO:0000313" key="8">
    <source>
        <dbReference type="Proteomes" id="UP000033411"/>
    </source>
</evidence>
<dbReference type="Proteomes" id="UP000033411">
    <property type="component" value="Unassembled WGS sequence"/>
</dbReference>
<dbReference type="GO" id="GO:0005524">
    <property type="term" value="F:ATP binding"/>
    <property type="evidence" value="ECO:0007669"/>
    <property type="project" value="UniProtKB-KW"/>
</dbReference>
<protein>
    <submittedName>
        <fullName evidence="7">ATP-binding protein</fullName>
    </submittedName>
</protein>
<keyword evidence="7" id="KW-0067">ATP-binding</keyword>
<evidence type="ECO:0000256" key="5">
    <source>
        <dbReference type="SAM" id="SignalP"/>
    </source>
</evidence>
<evidence type="ECO:0000256" key="4">
    <source>
        <dbReference type="ARBA" id="ARBA00023002"/>
    </source>
</evidence>
<dbReference type="PATRIC" id="fig|1293439.3.peg.3088"/>
<sequence>MKKRTSILLASVAMLGMGSTAFAQVDINALPAVTDAILANPDAGDWPSYGRDITNYRFSPLDQVNKDNVGQLTLAWARALEPGNLQSAPLEFGGVLFTAAPGDVVQAMDAATGQLIWEYRRQLPDRATLNSLGENKRGIALYEDKIYVATWDNFIVALDAKTGQVAWESDRGGGADLISNTTGPIVANGVVVAGSTCQFSEFGCYVTGHDAATGEELWRNNFIPKKGEEGDDTWGDSTEDQRWMTGAWGQMTYDPELDLVYYGSTGAGPAAEFQRNTVGGTLFGSNTRFAVKPKTGEIVWRHQVLPRDNWDQECTYEMVPVDIDSAPAADMEGLLALGTAAPGKKRVLTGVPCKTGVMWQFDAQTGEFIYARDTVQQTLIESVDNTGLVTVNEAAIPTEVDVATPMCPTYLGGRDWSPTAFNPTSKVMFVPLTNMCADVTVLDQEPTGLDVYNTELTYKMPEGVTDAGRIDAINVETGKTLWSWTQQTPQYASITATAGGLIFTGGADRRFKAIDQETGELVWSVTLGSRATGHPISYEVDGRQYIAIPAGGPGYATDLITASGSTVDVVSGSNMLYVFALPEQKK</sequence>
<feature type="domain" description="Pyrrolo-quinoline quinone repeat" evidence="6">
    <location>
        <begin position="447"/>
        <end position="546"/>
    </location>
</feature>
<name>A0A0F5Q5I8_9HYPH</name>
<dbReference type="Gene3D" id="2.140.10.10">
    <property type="entry name" value="Quinoprotein alcohol dehydrogenase-like superfamily"/>
    <property type="match status" value="1"/>
</dbReference>
<dbReference type="RefSeq" id="WP_046140734.1">
    <property type="nucleotide sequence ID" value="NZ_LANJ01000044.1"/>
</dbReference>
<comment type="caution">
    <text evidence="7">The sequence shown here is derived from an EMBL/GenBank/DDBJ whole genome shotgun (WGS) entry which is preliminary data.</text>
</comment>
<dbReference type="GO" id="GO:0016491">
    <property type="term" value="F:oxidoreductase activity"/>
    <property type="evidence" value="ECO:0007669"/>
    <property type="project" value="UniProtKB-KW"/>
</dbReference>
<dbReference type="InterPro" id="IPR002372">
    <property type="entry name" value="PQQ_rpt_dom"/>
</dbReference>
<keyword evidence="4" id="KW-0560">Oxidoreductase</keyword>
<dbReference type="AlphaFoldDB" id="A0A0F5Q5I8"/>
<feature type="domain" description="Pyrrolo-quinoline quinone repeat" evidence="6">
    <location>
        <begin position="46"/>
        <end position="369"/>
    </location>
</feature>
<dbReference type="GO" id="GO:0030288">
    <property type="term" value="C:outer membrane-bounded periplasmic space"/>
    <property type="evidence" value="ECO:0007669"/>
    <property type="project" value="InterPro"/>
</dbReference>
<dbReference type="InterPro" id="IPR001479">
    <property type="entry name" value="Quinoprotein_DH_CS"/>
</dbReference>
<evidence type="ECO:0000256" key="2">
    <source>
        <dbReference type="ARBA" id="ARBA00008156"/>
    </source>
</evidence>
<dbReference type="SMART" id="SM00564">
    <property type="entry name" value="PQQ"/>
    <property type="match status" value="5"/>
</dbReference>
<organism evidence="7 8">
    <name type="scientific">Devosia epidermidihirudinis</name>
    <dbReference type="NCBI Taxonomy" id="1293439"/>
    <lineage>
        <taxon>Bacteria</taxon>
        <taxon>Pseudomonadati</taxon>
        <taxon>Pseudomonadota</taxon>
        <taxon>Alphaproteobacteria</taxon>
        <taxon>Hyphomicrobiales</taxon>
        <taxon>Devosiaceae</taxon>
        <taxon>Devosia</taxon>
    </lineage>
</organism>
<dbReference type="OrthoDB" id="9794322at2"/>